<protein>
    <submittedName>
        <fullName evidence="2">HET-domain-containing protein</fullName>
    </submittedName>
</protein>
<feature type="non-terminal residue" evidence="2">
    <location>
        <position position="227"/>
    </location>
</feature>
<organism evidence="2 3">
    <name type="scientific">Hyaloscypha variabilis (strain UAMH 11265 / GT02V1 / F)</name>
    <name type="common">Meliniomyces variabilis</name>
    <dbReference type="NCBI Taxonomy" id="1149755"/>
    <lineage>
        <taxon>Eukaryota</taxon>
        <taxon>Fungi</taxon>
        <taxon>Dikarya</taxon>
        <taxon>Ascomycota</taxon>
        <taxon>Pezizomycotina</taxon>
        <taxon>Leotiomycetes</taxon>
        <taxon>Helotiales</taxon>
        <taxon>Hyaloscyphaceae</taxon>
        <taxon>Hyaloscypha</taxon>
        <taxon>Hyaloscypha variabilis</taxon>
    </lineage>
</organism>
<dbReference type="Proteomes" id="UP000235786">
    <property type="component" value="Unassembled WGS sequence"/>
</dbReference>
<accession>A0A2J6RT94</accession>
<dbReference type="EMBL" id="KZ613944">
    <property type="protein sequence ID" value="PMD41737.1"/>
    <property type="molecule type" value="Genomic_DNA"/>
</dbReference>
<dbReference type="OrthoDB" id="2958217at2759"/>
<dbReference type="Pfam" id="PF06985">
    <property type="entry name" value="HET"/>
    <property type="match status" value="1"/>
</dbReference>
<evidence type="ECO:0000259" key="1">
    <source>
        <dbReference type="Pfam" id="PF06985"/>
    </source>
</evidence>
<reference evidence="2 3" key="1">
    <citation type="submission" date="2016-04" db="EMBL/GenBank/DDBJ databases">
        <title>A degradative enzymes factory behind the ericoid mycorrhizal symbiosis.</title>
        <authorList>
            <consortium name="DOE Joint Genome Institute"/>
            <person name="Martino E."/>
            <person name="Morin E."/>
            <person name="Grelet G."/>
            <person name="Kuo A."/>
            <person name="Kohler A."/>
            <person name="Daghino S."/>
            <person name="Barry K."/>
            <person name="Choi C."/>
            <person name="Cichocki N."/>
            <person name="Clum A."/>
            <person name="Copeland A."/>
            <person name="Hainaut M."/>
            <person name="Haridas S."/>
            <person name="Labutti K."/>
            <person name="Lindquist E."/>
            <person name="Lipzen A."/>
            <person name="Khouja H.-R."/>
            <person name="Murat C."/>
            <person name="Ohm R."/>
            <person name="Olson A."/>
            <person name="Spatafora J."/>
            <person name="Veneault-Fourrey C."/>
            <person name="Henrissat B."/>
            <person name="Grigoriev I."/>
            <person name="Martin F."/>
            <person name="Perotto S."/>
        </authorList>
    </citation>
    <scope>NUCLEOTIDE SEQUENCE [LARGE SCALE GENOMIC DNA]</scope>
    <source>
        <strain evidence="2 3">F</strain>
    </source>
</reference>
<gene>
    <name evidence="2" type="ORF">L207DRAFT_387319</name>
</gene>
<dbReference type="AlphaFoldDB" id="A0A2J6RT94"/>
<dbReference type="InterPro" id="IPR010730">
    <property type="entry name" value="HET"/>
</dbReference>
<dbReference type="PANTHER" id="PTHR33112">
    <property type="entry name" value="DOMAIN PROTEIN, PUTATIVE-RELATED"/>
    <property type="match status" value="1"/>
</dbReference>
<keyword evidence="3" id="KW-1185">Reference proteome</keyword>
<name>A0A2J6RT94_HYAVF</name>
<sequence>NFDLARDWFSYCRKSHGHECERDPLPQNYQDSYALTFRLIDVSRDCVCDAEASWSYVALSYVWGQAPMLKLVQANKVELYSSGALASDKQAIPQTIRDAILVVKRLGEQYLWVDALCITQDDNVEKAKVIGEMDLIYSRANLTIVAAFGNDASAGLPGLQSGTRMVDLFEARMTFNSHGTSKQLTVARSRPTRIIDDSKWNSRGWTYQEKLFSHRMLLFTEEQVLYW</sequence>
<evidence type="ECO:0000313" key="2">
    <source>
        <dbReference type="EMBL" id="PMD41737.1"/>
    </source>
</evidence>
<proteinExistence type="predicted"/>
<feature type="non-terminal residue" evidence="2">
    <location>
        <position position="1"/>
    </location>
</feature>
<evidence type="ECO:0000313" key="3">
    <source>
        <dbReference type="Proteomes" id="UP000235786"/>
    </source>
</evidence>
<feature type="domain" description="Heterokaryon incompatibility" evidence="1">
    <location>
        <begin position="56"/>
        <end position="209"/>
    </location>
</feature>
<dbReference type="PANTHER" id="PTHR33112:SF12">
    <property type="entry name" value="HETEROKARYON INCOMPATIBILITY DOMAIN-CONTAINING PROTEIN"/>
    <property type="match status" value="1"/>
</dbReference>
<dbReference type="STRING" id="1149755.A0A2J6RT94"/>